<keyword evidence="1" id="KW-0175">Coiled coil</keyword>
<feature type="coiled-coil region" evidence="1">
    <location>
        <begin position="74"/>
        <end position="140"/>
    </location>
</feature>
<evidence type="ECO:0000256" key="2">
    <source>
        <dbReference type="SAM" id="SignalP"/>
    </source>
</evidence>
<feature type="coiled-coil region" evidence="1">
    <location>
        <begin position="348"/>
        <end position="385"/>
    </location>
</feature>
<organism evidence="3">
    <name type="scientific">Grammatophora oceanica</name>
    <dbReference type="NCBI Taxonomy" id="210454"/>
    <lineage>
        <taxon>Eukaryota</taxon>
        <taxon>Sar</taxon>
        <taxon>Stramenopiles</taxon>
        <taxon>Ochrophyta</taxon>
        <taxon>Bacillariophyta</taxon>
        <taxon>Fragilariophyceae</taxon>
        <taxon>Fragilariophycidae</taxon>
        <taxon>Rhabdonematales</taxon>
        <taxon>Grammatophoraceae</taxon>
        <taxon>Grammatophora</taxon>
    </lineage>
</organism>
<feature type="chain" id="PRO_5031470223" evidence="2">
    <location>
        <begin position="22"/>
        <end position="406"/>
    </location>
</feature>
<proteinExistence type="predicted"/>
<reference evidence="3" key="1">
    <citation type="submission" date="2021-01" db="EMBL/GenBank/DDBJ databases">
        <authorList>
            <person name="Corre E."/>
            <person name="Pelletier E."/>
            <person name="Niang G."/>
            <person name="Scheremetjew M."/>
            <person name="Finn R."/>
            <person name="Kale V."/>
            <person name="Holt S."/>
            <person name="Cochrane G."/>
            <person name="Meng A."/>
            <person name="Brown T."/>
            <person name="Cohen L."/>
        </authorList>
    </citation>
    <scope>NUCLEOTIDE SEQUENCE</scope>
    <source>
        <strain evidence="3">CCMP 410</strain>
    </source>
</reference>
<dbReference type="EMBL" id="HBGK01005777">
    <property type="protein sequence ID" value="CAD9274135.1"/>
    <property type="molecule type" value="Transcribed_RNA"/>
</dbReference>
<gene>
    <name evidence="3" type="ORF">GOCE00092_LOCUS3043</name>
</gene>
<evidence type="ECO:0000313" key="3">
    <source>
        <dbReference type="EMBL" id="CAD9274135.1"/>
    </source>
</evidence>
<keyword evidence="2" id="KW-0732">Signal</keyword>
<sequence length="406" mass="46022">MRFSTASVLVLANLSVGTVVGFKANNPRFASSRQTTSGTSFTAPSAPFCVADQHTTKLNAYRQAYQFQLDQMTAGEIETQIVDIDKEIAQAKQEEDDANSKVGMLEEQLATLQTEHEIAVDKLKEDMEDDHVKLVEAQEAANKVGDTVSMLEMELRLKEQEKRTVVKQLKDQMKTQASELKQQMNDLGDNMAHMKIDFQHEKMAIEQDYKKHDEELHHELEALEEKLAQERKQANKAAAAVQAVRDEMKSKEKELKQRINAMGSDMTNMKIEVNQEKIALMDEYKQRENDFVSKVNALASQLEVERENAGTAKELSQGLTISRIELESELVVMKRKYAAEKWRREFDNTQAQEEIEALKARMADADQVAADAEKMKEEIAALKSERKNPMALFRQGFMALAGQAEE</sequence>
<feature type="coiled-coil region" evidence="1">
    <location>
        <begin position="166"/>
        <end position="261"/>
    </location>
</feature>
<dbReference type="AlphaFoldDB" id="A0A7S1UQQ9"/>
<protein>
    <submittedName>
        <fullName evidence="3">Uncharacterized protein</fullName>
    </submittedName>
</protein>
<name>A0A7S1UQQ9_9STRA</name>
<accession>A0A7S1UQQ9</accession>
<evidence type="ECO:0000256" key="1">
    <source>
        <dbReference type="SAM" id="Coils"/>
    </source>
</evidence>
<feature type="signal peptide" evidence="2">
    <location>
        <begin position="1"/>
        <end position="21"/>
    </location>
</feature>